<keyword evidence="3" id="KW-1185">Reference proteome</keyword>
<name>A0A0L6UWS8_9BASI</name>
<accession>A0A0L6UWS8</accession>
<evidence type="ECO:0000313" key="3">
    <source>
        <dbReference type="Proteomes" id="UP000037035"/>
    </source>
</evidence>
<sequence>MSCSRKKRKQSNVQKNGLPHPKKKQQNMFSCCSPWWKPWLVGGCCIAKLAGNLVEIFDHEIQQINRIYGVVIWIHQKSEFELVGQARLHLLWSRGVKAMGQIFEMSCLNLAQMHLQKLPLVLYMLKSSLQAHFGICASVSEEVKEVYKEEENIKKGEEDKCIENLKNKNIRKQEVKEKNWKTQPQKTTSEKQGQRQCSLDQNTTFPGHSSSPQPRSTTSHSILQWLQFPNLGKGPTFEGGFLGLEVELFLCYTLVTAWQSAQIASLFGVVLVCQQTVSTNIYFPINLVFAFEELLTGGCKKVQRLEIIPQLEIPAKSQRGLQNHNSIPLLFPSA</sequence>
<proteinExistence type="predicted"/>
<dbReference type="EMBL" id="LAVV01008376">
    <property type="protein sequence ID" value="KNZ52954.1"/>
    <property type="molecule type" value="Genomic_DNA"/>
</dbReference>
<comment type="caution">
    <text evidence="2">The sequence shown here is derived from an EMBL/GenBank/DDBJ whole genome shotgun (WGS) entry which is preliminary data.</text>
</comment>
<gene>
    <name evidence="2" type="ORF">VP01_3387g1</name>
</gene>
<organism evidence="2 3">
    <name type="scientific">Puccinia sorghi</name>
    <dbReference type="NCBI Taxonomy" id="27349"/>
    <lineage>
        <taxon>Eukaryota</taxon>
        <taxon>Fungi</taxon>
        <taxon>Dikarya</taxon>
        <taxon>Basidiomycota</taxon>
        <taxon>Pucciniomycotina</taxon>
        <taxon>Pucciniomycetes</taxon>
        <taxon>Pucciniales</taxon>
        <taxon>Pucciniaceae</taxon>
        <taxon>Puccinia</taxon>
    </lineage>
</organism>
<feature type="region of interest" description="Disordered" evidence="1">
    <location>
        <begin position="1"/>
        <end position="25"/>
    </location>
</feature>
<feature type="compositionally biased region" description="Basic residues" evidence="1">
    <location>
        <begin position="1"/>
        <end position="10"/>
    </location>
</feature>
<feature type="compositionally biased region" description="Polar residues" evidence="1">
    <location>
        <begin position="194"/>
        <end position="217"/>
    </location>
</feature>
<dbReference type="Proteomes" id="UP000037035">
    <property type="component" value="Unassembled WGS sequence"/>
</dbReference>
<evidence type="ECO:0000256" key="1">
    <source>
        <dbReference type="SAM" id="MobiDB-lite"/>
    </source>
</evidence>
<evidence type="ECO:0000313" key="2">
    <source>
        <dbReference type="EMBL" id="KNZ52954.1"/>
    </source>
</evidence>
<feature type="region of interest" description="Disordered" evidence="1">
    <location>
        <begin position="174"/>
        <end position="217"/>
    </location>
</feature>
<dbReference type="AlphaFoldDB" id="A0A0L6UWS8"/>
<protein>
    <submittedName>
        <fullName evidence="2">Uncharacterized protein</fullName>
    </submittedName>
</protein>
<dbReference type="VEuPathDB" id="FungiDB:VP01_3387g1"/>
<reference evidence="2 3" key="1">
    <citation type="submission" date="2015-08" db="EMBL/GenBank/DDBJ databases">
        <title>Next Generation Sequencing and Analysis of the Genome of Puccinia sorghi L Schw, the Causal Agent of Maize Common Rust.</title>
        <authorList>
            <person name="Rochi L."/>
            <person name="Burguener G."/>
            <person name="Darino M."/>
            <person name="Turjanski A."/>
            <person name="Kreff E."/>
            <person name="Dieguez M.J."/>
            <person name="Sacco F."/>
        </authorList>
    </citation>
    <scope>NUCLEOTIDE SEQUENCE [LARGE SCALE GENOMIC DNA]</scope>
    <source>
        <strain evidence="2 3">RO10H11247</strain>
    </source>
</reference>